<dbReference type="InterPro" id="IPR003195">
    <property type="entry name" value="TFIID_TAF13"/>
</dbReference>
<keyword evidence="3" id="KW-0804">Transcription</keyword>
<feature type="region of interest" description="Disordered" evidence="8">
    <location>
        <begin position="1"/>
        <end position="30"/>
    </location>
</feature>
<reference evidence="9 10" key="1">
    <citation type="journal article" date="2024" name="Nat. Commun.">
        <title>Phylogenomics reveals the evolutionary origins of lichenization in chlorophyte algae.</title>
        <authorList>
            <person name="Puginier C."/>
            <person name="Libourel C."/>
            <person name="Otte J."/>
            <person name="Skaloud P."/>
            <person name="Haon M."/>
            <person name="Grisel S."/>
            <person name="Petersen M."/>
            <person name="Berrin J.G."/>
            <person name="Delaux P.M."/>
            <person name="Dal Grande F."/>
            <person name="Keller J."/>
        </authorList>
    </citation>
    <scope>NUCLEOTIDE SEQUENCE [LARGE SCALE GENOMIC DNA]</scope>
    <source>
        <strain evidence="9 10">SAG 2043</strain>
    </source>
</reference>
<comment type="caution">
    <text evidence="9">The sequence shown here is derived from an EMBL/GenBank/DDBJ whole genome shotgun (WGS) entry which is preliminary data.</text>
</comment>
<dbReference type="Pfam" id="PF02269">
    <property type="entry name" value="TFIID-18kDa"/>
    <property type="match status" value="1"/>
</dbReference>
<keyword evidence="10" id="KW-1185">Reference proteome</keyword>
<evidence type="ECO:0000256" key="2">
    <source>
        <dbReference type="ARBA" id="ARBA00023015"/>
    </source>
</evidence>
<feature type="compositionally biased region" description="Low complexity" evidence="8">
    <location>
        <begin position="1"/>
        <end position="17"/>
    </location>
</feature>
<keyword evidence="2" id="KW-0805">Transcription regulation</keyword>
<dbReference type="GO" id="GO:0005634">
    <property type="term" value="C:nucleus"/>
    <property type="evidence" value="ECO:0007669"/>
    <property type="project" value="UniProtKB-SubCell"/>
</dbReference>
<evidence type="ECO:0000313" key="10">
    <source>
        <dbReference type="Proteomes" id="UP001489004"/>
    </source>
</evidence>
<proteinExistence type="inferred from homology"/>
<dbReference type="GO" id="GO:0006366">
    <property type="term" value="P:transcription by RNA polymerase II"/>
    <property type="evidence" value="ECO:0007669"/>
    <property type="project" value="InterPro"/>
</dbReference>
<name>A0AAW1Q3G6_9CHLO</name>
<evidence type="ECO:0000256" key="5">
    <source>
        <dbReference type="ARBA" id="ARBA00038392"/>
    </source>
</evidence>
<dbReference type="PANTHER" id="PTHR11380:SF5">
    <property type="entry name" value="TRANSCRIPTION INITIATION FACTOR TFIID SUBUNIT 13"/>
    <property type="match status" value="1"/>
</dbReference>
<feature type="coiled-coil region" evidence="7">
    <location>
        <begin position="112"/>
        <end position="139"/>
    </location>
</feature>
<dbReference type="PANTHER" id="PTHR11380">
    <property type="entry name" value="TRANSCRIPTION INITIATION FACTOR TFIID/SUPT3-RELATED"/>
    <property type="match status" value="1"/>
</dbReference>
<organism evidence="9 10">
    <name type="scientific">[Myrmecia] bisecta</name>
    <dbReference type="NCBI Taxonomy" id="41462"/>
    <lineage>
        <taxon>Eukaryota</taxon>
        <taxon>Viridiplantae</taxon>
        <taxon>Chlorophyta</taxon>
        <taxon>core chlorophytes</taxon>
        <taxon>Trebouxiophyceae</taxon>
        <taxon>Trebouxiales</taxon>
        <taxon>Trebouxiaceae</taxon>
        <taxon>Myrmecia</taxon>
    </lineage>
</organism>
<dbReference type="Proteomes" id="UP001489004">
    <property type="component" value="Unassembled WGS sequence"/>
</dbReference>
<sequence>MSAPKAAGGKKGAAATAGKKRKADAGLADTEKTAVKNKRGLFSKDLRLMMYGHGDDANSYQETVDLVEDIVVDWITAITQKAMEQAAYSGGKVTPAEIIYMVRKDPKKFQRARELLKLNEEIKQAKKAFEDDETKLKDD</sequence>
<dbReference type="AlphaFoldDB" id="A0AAW1Q3G6"/>
<gene>
    <name evidence="9" type="ORF">WJX72_002114</name>
</gene>
<dbReference type="EMBL" id="JALJOR010000006">
    <property type="protein sequence ID" value="KAK9815347.1"/>
    <property type="molecule type" value="Genomic_DNA"/>
</dbReference>
<protein>
    <recommendedName>
        <fullName evidence="6">Transcription initiation factor TFIID subunit 13</fullName>
    </recommendedName>
</protein>
<evidence type="ECO:0000256" key="3">
    <source>
        <dbReference type="ARBA" id="ARBA00023163"/>
    </source>
</evidence>
<dbReference type="Gene3D" id="1.10.20.10">
    <property type="entry name" value="Histone, subunit A"/>
    <property type="match status" value="1"/>
</dbReference>
<comment type="subcellular location">
    <subcellularLocation>
        <location evidence="1">Nucleus</location>
    </subcellularLocation>
</comment>
<dbReference type="SUPFAM" id="SSF47113">
    <property type="entry name" value="Histone-fold"/>
    <property type="match status" value="1"/>
</dbReference>
<evidence type="ECO:0000313" key="9">
    <source>
        <dbReference type="EMBL" id="KAK9815347.1"/>
    </source>
</evidence>
<keyword evidence="7" id="KW-0175">Coiled coil</keyword>
<accession>A0AAW1Q3G6</accession>
<comment type="similarity">
    <text evidence="5">Belongs to the TAF13 family.</text>
</comment>
<dbReference type="CDD" id="cd07978">
    <property type="entry name" value="HFD_TAF13"/>
    <property type="match status" value="1"/>
</dbReference>
<keyword evidence="4" id="KW-0539">Nucleus</keyword>
<evidence type="ECO:0000256" key="4">
    <source>
        <dbReference type="ARBA" id="ARBA00023242"/>
    </source>
</evidence>
<evidence type="ECO:0000256" key="6">
    <source>
        <dbReference type="ARBA" id="ARBA00040136"/>
    </source>
</evidence>
<evidence type="ECO:0000256" key="1">
    <source>
        <dbReference type="ARBA" id="ARBA00004123"/>
    </source>
</evidence>
<dbReference type="InterPro" id="IPR009072">
    <property type="entry name" value="Histone-fold"/>
</dbReference>
<evidence type="ECO:0000256" key="8">
    <source>
        <dbReference type="SAM" id="MobiDB-lite"/>
    </source>
</evidence>
<evidence type="ECO:0000256" key="7">
    <source>
        <dbReference type="SAM" id="Coils"/>
    </source>
</evidence>
<dbReference type="GO" id="GO:0046982">
    <property type="term" value="F:protein heterodimerization activity"/>
    <property type="evidence" value="ECO:0007669"/>
    <property type="project" value="InterPro"/>
</dbReference>